<evidence type="ECO:0000313" key="3">
    <source>
        <dbReference type="Proteomes" id="UP001165498"/>
    </source>
</evidence>
<comment type="caution">
    <text evidence="2">The sequence shown here is derived from an EMBL/GenBank/DDBJ whole genome shotgun (WGS) entry which is preliminary data.</text>
</comment>
<keyword evidence="1" id="KW-0812">Transmembrane</keyword>
<keyword evidence="1" id="KW-1133">Transmembrane helix</keyword>
<evidence type="ECO:0000256" key="1">
    <source>
        <dbReference type="SAM" id="Phobius"/>
    </source>
</evidence>
<organism evidence="2 3">
    <name type="scientific">Tahibacter harae</name>
    <dbReference type="NCBI Taxonomy" id="2963937"/>
    <lineage>
        <taxon>Bacteria</taxon>
        <taxon>Pseudomonadati</taxon>
        <taxon>Pseudomonadota</taxon>
        <taxon>Gammaproteobacteria</taxon>
        <taxon>Lysobacterales</taxon>
        <taxon>Rhodanobacteraceae</taxon>
        <taxon>Tahibacter</taxon>
    </lineage>
</organism>
<dbReference type="RefSeq" id="WP_255915143.1">
    <property type="nucleotide sequence ID" value="NZ_JANFQO010000013.1"/>
</dbReference>
<sequence length="119" mass="13450">MAHARFHVCPSCGGHFSRAELLTRLFDPPRRRFGLPWLRLSCPHCAVELRSRHATSMLFRVAILLWLTGLPLYLLTDLPALEKPVMLAGWFALAAVMGLQEWRESRDPQTFEAVAPTPG</sequence>
<reference evidence="2" key="1">
    <citation type="submission" date="2022-07" db="EMBL/GenBank/DDBJ databases">
        <title>Tahibacter sp., a new gammaproteobacterium isolated from the silt sample collected at pig farm.</title>
        <authorList>
            <person name="Chen H."/>
        </authorList>
    </citation>
    <scope>NUCLEOTIDE SEQUENCE</scope>
    <source>
        <strain evidence="2">P2K</strain>
    </source>
</reference>
<proteinExistence type="predicted"/>
<dbReference type="Proteomes" id="UP001165498">
    <property type="component" value="Unassembled WGS sequence"/>
</dbReference>
<dbReference type="EMBL" id="JANFQO010000013">
    <property type="protein sequence ID" value="MCQ4165955.1"/>
    <property type="molecule type" value="Genomic_DNA"/>
</dbReference>
<gene>
    <name evidence="2" type="ORF">NM961_14635</name>
</gene>
<keyword evidence="3" id="KW-1185">Reference proteome</keyword>
<feature type="transmembrane region" description="Helical" evidence="1">
    <location>
        <begin position="57"/>
        <end position="75"/>
    </location>
</feature>
<protein>
    <submittedName>
        <fullName evidence="2">Phage terminase large subunit family protein</fullName>
    </submittedName>
</protein>
<name>A0ABT1QUI3_9GAMM</name>
<evidence type="ECO:0000313" key="2">
    <source>
        <dbReference type="EMBL" id="MCQ4165955.1"/>
    </source>
</evidence>
<keyword evidence="1" id="KW-0472">Membrane</keyword>
<accession>A0ABT1QUI3</accession>